<gene>
    <name evidence="1" type="ORF">FHS74_003074</name>
</gene>
<evidence type="ECO:0000313" key="2">
    <source>
        <dbReference type="Proteomes" id="UP000539175"/>
    </source>
</evidence>
<protein>
    <submittedName>
        <fullName evidence="1">Uncharacterized protein</fullName>
    </submittedName>
</protein>
<name>A0A7X0AYL0_9PROT</name>
<accession>A0A7X0AYL0</accession>
<comment type="caution">
    <text evidence="1">The sequence shown here is derived from an EMBL/GenBank/DDBJ whole genome shotgun (WGS) entry which is preliminary data.</text>
</comment>
<proteinExistence type="predicted"/>
<dbReference type="Proteomes" id="UP000539175">
    <property type="component" value="Unassembled WGS sequence"/>
</dbReference>
<evidence type="ECO:0000313" key="1">
    <source>
        <dbReference type="EMBL" id="MBB6252514.1"/>
    </source>
</evidence>
<keyword evidence="2" id="KW-1185">Reference proteome</keyword>
<dbReference type="EMBL" id="JACIIZ010000008">
    <property type="protein sequence ID" value="MBB6252514.1"/>
    <property type="molecule type" value="Genomic_DNA"/>
</dbReference>
<dbReference type="AlphaFoldDB" id="A0A7X0AYL0"/>
<organism evidence="1 2">
    <name type="scientific">Nitrospirillum iridis</name>
    <dbReference type="NCBI Taxonomy" id="765888"/>
    <lineage>
        <taxon>Bacteria</taxon>
        <taxon>Pseudomonadati</taxon>
        <taxon>Pseudomonadota</taxon>
        <taxon>Alphaproteobacteria</taxon>
        <taxon>Rhodospirillales</taxon>
        <taxon>Azospirillaceae</taxon>
        <taxon>Nitrospirillum</taxon>
    </lineage>
</organism>
<dbReference type="RefSeq" id="WP_184802006.1">
    <property type="nucleotide sequence ID" value="NZ_JACIIZ010000008.1"/>
</dbReference>
<sequence length="189" mass="19554">MADREWSTFDVEDIEALTAVYGGNPARWPADRRAAAVRALAHDGAAHELVVNEARLDALLSMVAEPEITAARVDSVVAGALARLDAMAAPASAPAKAAHAGKLETFLPSPFDVVRAALSWLSVRAPQAGWLAGATAAGIMVGVMTLPSASLTTADTGAQTVAAVETAQADVTDMPSLLFTSYTVETRAR</sequence>
<reference evidence="1 2" key="1">
    <citation type="submission" date="2020-08" db="EMBL/GenBank/DDBJ databases">
        <title>Genomic Encyclopedia of Type Strains, Phase IV (KMG-IV): sequencing the most valuable type-strain genomes for metagenomic binning, comparative biology and taxonomic classification.</title>
        <authorList>
            <person name="Goeker M."/>
        </authorList>
    </citation>
    <scope>NUCLEOTIDE SEQUENCE [LARGE SCALE GENOMIC DNA]</scope>
    <source>
        <strain evidence="1 2">DSM 22198</strain>
    </source>
</reference>